<dbReference type="PANTHER" id="PTHR33539:SF1">
    <property type="entry name" value="UPF0764 PROTEIN C16ORF89"/>
    <property type="match status" value="1"/>
</dbReference>
<dbReference type="Pfam" id="PF15882">
    <property type="entry name" value="DUF4735"/>
    <property type="match status" value="1"/>
</dbReference>
<dbReference type="EMBL" id="CAXLJM020000076">
    <property type="protein sequence ID" value="CAL8129034.1"/>
    <property type="molecule type" value="Genomic_DNA"/>
</dbReference>
<dbReference type="PANTHER" id="PTHR33539">
    <property type="entry name" value="UPF0764 PROTEIN C16ORF89"/>
    <property type="match status" value="1"/>
</dbReference>
<evidence type="ECO:0000313" key="1">
    <source>
        <dbReference type="EMBL" id="CAL8129034.1"/>
    </source>
</evidence>
<gene>
    <name evidence="1" type="ORF">ODALV1_LOCUS22794</name>
</gene>
<evidence type="ECO:0000313" key="2">
    <source>
        <dbReference type="Proteomes" id="UP001642540"/>
    </source>
</evidence>
<dbReference type="InterPro" id="IPR031751">
    <property type="entry name" value="DUF4735"/>
</dbReference>
<organism evidence="1 2">
    <name type="scientific">Orchesella dallaii</name>
    <dbReference type="NCBI Taxonomy" id="48710"/>
    <lineage>
        <taxon>Eukaryota</taxon>
        <taxon>Metazoa</taxon>
        <taxon>Ecdysozoa</taxon>
        <taxon>Arthropoda</taxon>
        <taxon>Hexapoda</taxon>
        <taxon>Collembola</taxon>
        <taxon>Entomobryomorpha</taxon>
        <taxon>Entomobryoidea</taxon>
        <taxon>Orchesellidae</taxon>
        <taxon>Orchesellinae</taxon>
        <taxon>Orchesella</taxon>
    </lineage>
</organism>
<comment type="caution">
    <text evidence="1">The sequence shown here is derived from an EMBL/GenBank/DDBJ whole genome shotgun (WGS) entry which is preliminary data.</text>
</comment>
<reference evidence="1 2" key="1">
    <citation type="submission" date="2024-08" db="EMBL/GenBank/DDBJ databases">
        <authorList>
            <person name="Cucini C."/>
            <person name="Frati F."/>
        </authorList>
    </citation>
    <scope>NUCLEOTIDE SEQUENCE [LARGE SCALE GENOMIC DNA]</scope>
</reference>
<sequence>MILKAVDDKYGQIFQKLFPLANWLIEICSQFDGDTGKKCRNLPHVWKASNMKNSYKSWDSITKYDSKWNKELIANEKEYIWALLNSECQSALINRCEVPHVCERTFLDPEPRSQYFLTHQLLLRILIEQQSDECPSLKRFVDHDVNDQLCARMYKEAQLVEKLGYPHMLRDIFSEYVAFCGHLGYPNFFREDFLQNILSWQSRSDYGCFRHEKDYKSAFTTSDEPLKRVTTRAESEKGLESDEMCLPHFTAVGLSALAVNWDYMEENCV</sequence>
<accession>A0ABP1RJ67</accession>
<protein>
    <submittedName>
        <fullName evidence="1">Uncharacterized protein</fullName>
    </submittedName>
</protein>
<dbReference type="Proteomes" id="UP001642540">
    <property type="component" value="Unassembled WGS sequence"/>
</dbReference>
<proteinExistence type="predicted"/>
<name>A0ABP1RJ67_9HEXA</name>
<keyword evidence="2" id="KW-1185">Reference proteome</keyword>